<feature type="domain" description="Sieve element occlusion N-terminal" evidence="2">
    <location>
        <begin position="18"/>
        <end position="300"/>
    </location>
</feature>
<dbReference type="PANTHER" id="PTHR33232">
    <property type="entry name" value="PROTEIN SIEVE ELEMENT OCCLUSION B-LIKE"/>
    <property type="match status" value="1"/>
</dbReference>
<reference evidence="4 5" key="1">
    <citation type="submission" date="2019-06" db="EMBL/GenBank/DDBJ databases">
        <title>A chromosomal-level reference genome of Carpinus fangiana (Coryloideae, Betulaceae).</title>
        <authorList>
            <person name="Yang X."/>
            <person name="Wang Z."/>
            <person name="Zhang L."/>
            <person name="Hao G."/>
            <person name="Liu J."/>
            <person name="Yang Y."/>
        </authorList>
    </citation>
    <scope>NUCLEOTIDE SEQUENCE [LARGE SCALE GENOMIC DNA]</scope>
    <source>
        <strain evidence="4">Cfa_2016G</strain>
        <tissue evidence="4">Leaf</tissue>
    </source>
</reference>
<keyword evidence="5" id="KW-1185">Reference proteome</keyword>
<dbReference type="OrthoDB" id="1854460at2759"/>
<dbReference type="InterPro" id="IPR027944">
    <property type="entry name" value="SEO_C"/>
</dbReference>
<feature type="domain" description="Sieve element occlusion C-terminal" evidence="3">
    <location>
        <begin position="466"/>
        <end position="638"/>
    </location>
</feature>
<dbReference type="Pfam" id="PF14577">
    <property type="entry name" value="SEO_C"/>
    <property type="match status" value="1"/>
</dbReference>
<proteinExistence type="predicted"/>
<evidence type="ECO:0000259" key="2">
    <source>
        <dbReference type="Pfam" id="PF14576"/>
    </source>
</evidence>
<dbReference type="GO" id="GO:0010088">
    <property type="term" value="P:phloem development"/>
    <property type="evidence" value="ECO:0007669"/>
    <property type="project" value="InterPro"/>
</dbReference>
<dbReference type="InterPro" id="IPR027942">
    <property type="entry name" value="SEO_N"/>
</dbReference>
<dbReference type="PANTHER" id="PTHR33232:SF20">
    <property type="entry name" value="PROTEIN SIEVE ELEMENT OCCLUSION B-LIKE"/>
    <property type="match status" value="1"/>
</dbReference>
<name>A0A5N6R4Q1_9ROSI</name>
<organism evidence="4 5">
    <name type="scientific">Carpinus fangiana</name>
    <dbReference type="NCBI Taxonomy" id="176857"/>
    <lineage>
        <taxon>Eukaryota</taxon>
        <taxon>Viridiplantae</taxon>
        <taxon>Streptophyta</taxon>
        <taxon>Embryophyta</taxon>
        <taxon>Tracheophyta</taxon>
        <taxon>Spermatophyta</taxon>
        <taxon>Magnoliopsida</taxon>
        <taxon>eudicotyledons</taxon>
        <taxon>Gunneridae</taxon>
        <taxon>Pentapetalae</taxon>
        <taxon>rosids</taxon>
        <taxon>fabids</taxon>
        <taxon>Fagales</taxon>
        <taxon>Betulaceae</taxon>
        <taxon>Carpinus</taxon>
    </lineage>
</organism>
<evidence type="ECO:0000313" key="5">
    <source>
        <dbReference type="Proteomes" id="UP000327013"/>
    </source>
</evidence>
<dbReference type="Pfam" id="PF14576">
    <property type="entry name" value="SEO_N"/>
    <property type="match status" value="1"/>
</dbReference>
<evidence type="ECO:0008006" key="6">
    <source>
        <dbReference type="Google" id="ProtNLM"/>
    </source>
</evidence>
<dbReference type="EMBL" id="CM017323">
    <property type="protein sequence ID" value="KAE8023574.1"/>
    <property type="molecule type" value="Genomic_DNA"/>
</dbReference>
<feature type="region of interest" description="Disordered" evidence="1">
    <location>
        <begin position="1"/>
        <end position="20"/>
    </location>
</feature>
<evidence type="ECO:0000256" key="1">
    <source>
        <dbReference type="SAM" id="MobiDB-lite"/>
    </source>
</evidence>
<gene>
    <name evidence="4" type="ORF">FH972_009252</name>
</gene>
<sequence>MAAEPQKQLPQLTGSSPDNDAMMKRFLETHAPNGGEIDVKPLLHFIEDIFHRAEAGIPGILHGTQAQVDALDDKALLKMLETLSYTINRISSEISYKCSGGGDAHATTVAICKILSSYSWDAKVVLALAAFSVNYGEFWLVAQLYSTDPLGKRLAIFKQFPDILKYAETLKPKFEALTNLIKAMFDVTKCIVEFKELLSSQYIAPDTPELVTATFHIPVAVYWTFRSIVACASQIMGLIGMSHEYIESTIEAWELTSLAHMVNNIHSHLMKQLNLCNQHIEEKRHVEAFLTLVRLFETIHIDNTKILEALICDKEDPVPLFDGSTKTRANIDVLRRKNVLLFISDLELSLDELSMLEQMFIEARSQPERPHSQYEVVWLPVLDRSTTWNETKRKQFEALQQQMPWYSVYEPFQLGPAVIRYIKEVWHFNKKALIVVLDPQGRVVNPNAIHMMWIWGSLAFPFSSTREESLWKEESWRLELLADAIDPLLYTWVSEGKYICLYGGDDMEWMRKFTLAMRGVAQAAKIQLEMLYVGKSNPRDKVRKNNTTIVVEKLSHVLQDTTLIWFFWARLESMWYSKEKHGKSVENDTIMQEIMAMLSFDRSDQGWAVISKGSAELVRAKGDTILPALIGFDSWKEKGWTPGIIPKRVICAECGLPMEKILVYSCCTD</sequence>
<dbReference type="Proteomes" id="UP000327013">
    <property type="component" value="Chromosome 3"/>
</dbReference>
<dbReference type="InterPro" id="IPR039299">
    <property type="entry name" value="SEOA"/>
</dbReference>
<evidence type="ECO:0000259" key="3">
    <source>
        <dbReference type="Pfam" id="PF14577"/>
    </source>
</evidence>
<feature type="compositionally biased region" description="Polar residues" evidence="1">
    <location>
        <begin position="8"/>
        <end position="18"/>
    </location>
</feature>
<dbReference type="AlphaFoldDB" id="A0A5N6R4Q1"/>
<accession>A0A5N6R4Q1</accession>
<evidence type="ECO:0000313" key="4">
    <source>
        <dbReference type="EMBL" id="KAE8023574.1"/>
    </source>
</evidence>
<protein>
    <recommendedName>
        <fullName evidence="6">Sieve element occlusion N-terminal domain-containing protein</fullName>
    </recommendedName>
</protein>